<reference evidence="10 11" key="1">
    <citation type="submission" date="2020-12" db="EMBL/GenBank/DDBJ databases">
        <title>Concerted genomic and epigenomic changes stabilize Arabidopsis allopolyploids.</title>
        <authorList>
            <person name="Chen Z."/>
        </authorList>
    </citation>
    <scope>NUCLEOTIDE SEQUENCE [LARGE SCALE GENOMIC DNA]</scope>
    <source>
        <strain evidence="10">Allo738</strain>
        <tissue evidence="10">Leaf</tissue>
    </source>
</reference>
<evidence type="ECO:0000259" key="8">
    <source>
        <dbReference type="Pfam" id="PF14767"/>
    </source>
</evidence>
<dbReference type="InterPro" id="IPR028159">
    <property type="entry name" value="RPA_interact_C_dom"/>
</dbReference>
<evidence type="ECO:0000256" key="2">
    <source>
        <dbReference type="ARBA" id="ARBA00022723"/>
    </source>
</evidence>
<evidence type="ECO:0000256" key="3">
    <source>
        <dbReference type="ARBA" id="ARBA00022771"/>
    </source>
</evidence>
<proteinExistence type="predicted"/>
<evidence type="ECO:0000313" key="11">
    <source>
        <dbReference type="Proteomes" id="UP000694240"/>
    </source>
</evidence>
<name>A0A8T2E089_9BRAS</name>
<evidence type="ECO:0000259" key="7">
    <source>
        <dbReference type="Pfam" id="PF14766"/>
    </source>
</evidence>
<dbReference type="PANTHER" id="PTHR31742">
    <property type="entry name" value="RPA-INTERACTING PROTEIN RPAIN"/>
    <property type="match status" value="1"/>
</dbReference>
<feature type="compositionally biased region" description="Polar residues" evidence="6">
    <location>
        <begin position="7"/>
        <end position="20"/>
    </location>
</feature>
<keyword evidence="4" id="KW-0862">Zinc</keyword>
<evidence type="ECO:0000256" key="5">
    <source>
        <dbReference type="ARBA" id="ARBA00023242"/>
    </source>
</evidence>
<evidence type="ECO:0000256" key="1">
    <source>
        <dbReference type="ARBA" id="ARBA00004123"/>
    </source>
</evidence>
<keyword evidence="5" id="KW-0539">Nucleus</keyword>
<keyword evidence="11" id="KW-1185">Reference proteome</keyword>
<feature type="region of interest" description="Disordered" evidence="6">
    <location>
        <begin position="1"/>
        <end position="22"/>
    </location>
</feature>
<dbReference type="Proteomes" id="UP000694240">
    <property type="component" value="Chromosome 4"/>
</dbReference>
<comment type="subcellular location">
    <subcellularLocation>
        <location evidence="1">Nucleus</location>
    </subcellularLocation>
</comment>
<protein>
    <submittedName>
        <fullName evidence="10">RPA-interacting protein C-terminal domain</fullName>
    </submittedName>
</protein>
<dbReference type="EMBL" id="JAEFBK010000004">
    <property type="protein sequence ID" value="KAG7615733.1"/>
    <property type="molecule type" value="Genomic_DNA"/>
</dbReference>
<dbReference type="Pfam" id="PF14768">
    <property type="entry name" value="RPA_interact_C"/>
    <property type="match status" value="1"/>
</dbReference>
<evidence type="ECO:0000259" key="9">
    <source>
        <dbReference type="Pfam" id="PF14768"/>
    </source>
</evidence>
<evidence type="ECO:0000256" key="6">
    <source>
        <dbReference type="SAM" id="MobiDB-lite"/>
    </source>
</evidence>
<dbReference type="Pfam" id="PF14767">
    <property type="entry name" value="RPA_interact_M"/>
    <property type="match status" value="1"/>
</dbReference>
<keyword evidence="2" id="KW-0479">Metal-binding</keyword>
<dbReference type="PANTHER" id="PTHR31742:SF1">
    <property type="entry name" value="RPA-INTERACTING PROTEIN"/>
    <property type="match status" value="1"/>
</dbReference>
<feature type="domain" description="RPA-interacting protein C-terminal" evidence="9">
    <location>
        <begin position="175"/>
        <end position="281"/>
    </location>
</feature>
<keyword evidence="3" id="KW-0863">Zinc-finger</keyword>
<dbReference type="AlphaFoldDB" id="A0A8T2E089"/>
<dbReference type="InterPro" id="IPR028158">
    <property type="entry name" value="RPA_interact_N_dom"/>
</dbReference>
<accession>A0A8T2E089</accession>
<feature type="domain" description="RPA-interacting protein N-terminal" evidence="7">
    <location>
        <begin position="12"/>
        <end position="53"/>
    </location>
</feature>
<gene>
    <name evidence="10" type="ORF">ISN45_At04g012820</name>
</gene>
<dbReference type="InterPro" id="IPR028155">
    <property type="entry name" value="RPA_interact_central"/>
</dbReference>
<evidence type="ECO:0000256" key="4">
    <source>
        <dbReference type="ARBA" id="ARBA00022833"/>
    </source>
</evidence>
<comment type="caution">
    <text evidence="10">The sequence shown here is derived from an EMBL/GenBank/DDBJ whole genome shotgun (WGS) entry which is preliminary data.</text>
</comment>
<feature type="domain" description="RPA-interacting protein central" evidence="8">
    <location>
        <begin position="68"/>
        <end position="159"/>
    </location>
</feature>
<dbReference type="GO" id="GO:0006606">
    <property type="term" value="P:protein import into nucleus"/>
    <property type="evidence" value="ECO:0007669"/>
    <property type="project" value="TreeGrafter"/>
</dbReference>
<evidence type="ECO:0000313" key="10">
    <source>
        <dbReference type="EMBL" id="KAG7615733.1"/>
    </source>
</evidence>
<dbReference type="Pfam" id="PF14766">
    <property type="entry name" value="RPA_interact_N"/>
    <property type="match status" value="1"/>
</dbReference>
<sequence length="283" mass="32945">MEKLAKTASTIPKRTSNKSQPDFDYSIRKQKFRENCFRRVREDRTRLLWKLRISDCQSSDQKEIINCAFQDIVSDELKKIEDSSRNLSGNKTLTEDCDDILWEYEEGLKGVYEGDSEEILLEMQQIFYKDLLSETNVNGSFVQIETWEDEEDDYLAALVSQNMCLNSEQEESQIWCPICKKGELMENHRHIDCNMCDMQLNKGEEVQVLCPCSSHCYSKLLNLSLILSYQVNLNILQERLAEAHGEHLQRGCRLKPEFSVQSVYNLKALYITCEACKTFEVVV</sequence>
<dbReference type="GO" id="GO:0008270">
    <property type="term" value="F:zinc ion binding"/>
    <property type="evidence" value="ECO:0007669"/>
    <property type="project" value="UniProtKB-KW"/>
</dbReference>
<dbReference type="InterPro" id="IPR028156">
    <property type="entry name" value="RIP"/>
</dbReference>
<organism evidence="10 11">
    <name type="scientific">Arabidopsis thaliana x Arabidopsis arenosa</name>
    <dbReference type="NCBI Taxonomy" id="1240361"/>
    <lineage>
        <taxon>Eukaryota</taxon>
        <taxon>Viridiplantae</taxon>
        <taxon>Streptophyta</taxon>
        <taxon>Embryophyta</taxon>
        <taxon>Tracheophyta</taxon>
        <taxon>Spermatophyta</taxon>
        <taxon>Magnoliopsida</taxon>
        <taxon>eudicotyledons</taxon>
        <taxon>Gunneridae</taxon>
        <taxon>Pentapetalae</taxon>
        <taxon>rosids</taxon>
        <taxon>malvids</taxon>
        <taxon>Brassicales</taxon>
        <taxon>Brassicaceae</taxon>
        <taxon>Camelineae</taxon>
        <taxon>Arabidopsis</taxon>
    </lineage>
</organism>
<dbReference type="GO" id="GO:0005634">
    <property type="term" value="C:nucleus"/>
    <property type="evidence" value="ECO:0007669"/>
    <property type="project" value="UniProtKB-SubCell"/>
</dbReference>